<proteinExistence type="predicted"/>
<organism evidence="1 2">
    <name type="scientific">Rubroshorea leprosula</name>
    <dbReference type="NCBI Taxonomy" id="152421"/>
    <lineage>
        <taxon>Eukaryota</taxon>
        <taxon>Viridiplantae</taxon>
        <taxon>Streptophyta</taxon>
        <taxon>Embryophyta</taxon>
        <taxon>Tracheophyta</taxon>
        <taxon>Spermatophyta</taxon>
        <taxon>Magnoliopsida</taxon>
        <taxon>eudicotyledons</taxon>
        <taxon>Gunneridae</taxon>
        <taxon>Pentapetalae</taxon>
        <taxon>rosids</taxon>
        <taxon>malvids</taxon>
        <taxon>Malvales</taxon>
        <taxon>Dipterocarpaceae</taxon>
        <taxon>Rubroshorea</taxon>
    </lineage>
</organism>
<dbReference type="EMBL" id="BPVZ01000108">
    <property type="protein sequence ID" value="GKV35079.1"/>
    <property type="molecule type" value="Genomic_DNA"/>
</dbReference>
<evidence type="ECO:0000313" key="2">
    <source>
        <dbReference type="Proteomes" id="UP001054252"/>
    </source>
</evidence>
<keyword evidence="2" id="KW-1185">Reference proteome</keyword>
<evidence type="ECO:0000313" key="1">
    <source>
        <dbReference type="EMBL" id="GKV35079.1"/>
    </source>
</evidence>
<gene>
    <name evidence="1" type="ORF">SLEP1_g43393</name>
</gene>
<sequence>MKREKTSNLADALSNARNKLQTAALLFFHLEDLAKKIASIEQTEHCLFVSSFCIVS</sequence>
<dbReference type="AlphaFoldDB" id="A0AAV5LDT6"/>
<comment type="caution">
    <text evidence="1">The sequence shown here is derived from an EMBL/GenBank/DDBJ whole genome shotgun (WGS) entry which is preliminary data.</text>
</comment>
<accession>A0AAV5LDT6</accession>
<protein>
    <submittedName>
        <fullName evidence="1">Uncharacterized protein</fullName>
    </submittedName>
</protein>
<name>A0AAV5LDT6_9ROSI</name>
<dbReference type="Proteomes" id="UP001054252">
    <property type="component" value="Unassembled WGS sequence"/>
</dbReference>
<reference evidence="1 2" key="1">
    <citation type="journal article" date="2021" name="Commun. Biol.">
        <title>The genome of Shorea leprosula (Dipterocarpaceae) highlights the ecological relevance of drought in aseasonal tropical rainforests.</title>
        <authorList>
            <person name="Ng K.K.S."/>
            <person name="Kobayashi M.J."/>
            <person name="Fawcett J.A."/>
            <person name="Hatakeyama M."/>
            <person name="Paape T."/>
            <person name="Ng C.H."/>
            <person name="Ang C.C."/>
            <person name="Tnah L.H."/>
            <person name="Lee C.T."/>
            <person name="Nishiyama T."/>
            <person name="Sese J."/>
            <person name="O'Brien M.J."/>
            <person name="Copetti D."/>
            <person name="Mohd Noor M.I."/>
            <person name="Ong R.C."/>
            <person name="Putra M."/>
            <person name="Sireger I.Z."/>
            <person name="Indrioko S."/>
            <person name="Kosugi Y."/>
            <person name="Izuno A."/>
            <person name="Isagi Y."/>
            <person name="Lee S.L."/>
            <person name="Shimizu K.K."/>
        </authorList>
    </citation>
    <scope>NUCLEOTIDE SEQUENCE [LARGE SCALE GENOMIC DNA]</scope>
    <source>
        <strain evidence="1">214</strain>
    </source>
</reference>